<evidence type="ECO:0000256" key="5">
    <source>
        <dbReference type="ARBA" id="ARBA00022825"/>
    </source>
</evidence>
<sequence>MTKSHNFVGLKRQFFPSVLALAIGSVLVGCGGGGGGGLAATSSHITQPPTKGENNPGSGGQDTGTGGEQNPNSAYIYDPKKFNVEEPDTSLNKVGVGVLDSGVGINDYLEDSVKKVFRYIEDYQAGTLTREDLTHRGIDIQDIDPGTHGTIVAQIIAGKIPADARYPVTRSIEGIAKDIAEIYGVSTSDSNNGIGYATTAYQAALNLNQEYGVKLFNGSFGTVGMRGIFHEDVTQYAARLADGGSLVVMATGNAGLAVPSDEVLLPTRNSAIEKGWLAVTGLNEEHTDLYRDTDGEGANNCGLAARWCLAADYIVGPIQSDKVGSLIWFYGTSGATPQVTSAAALVWSKYPWMSNDQVRQVLLTNADYMDDGSGLNQLYNERFGWGALDIWNSLSGPQSFLTVFNENFEANVTSNVAIFSNDIDGDAGLIKQGAGTLVMAGDSNYTGATDVQLGKLQVTGNIDSTVRVGTRGILSGMGQTGAVVNQGIVSTQDGRLTVNGNYTQESTGTLAYGLEHYLTVKGDVTLAGKLEVSAQNKGMVTEGTHQVLNANHVAGQFDSYSSTSAFLTVKGLSQTNKDVAVDVALADAKTAGTLSGGISNASGELLNKLMAKANTQAVSGQSTQLTDYVANVQKVATATAAQAVLNSNAGALFAETPSVLLRNDTLVNAQIAQRSYQVSKQGLTGAWVTAGYLDNTSEAKGWDTVESEIKTVSAGADFKVTDHAILGAYISDYNEDSKFSASNGKSEAELTTVGVYGQWLSDYNYYVAANAQYGFGDTTFDRTVTDGIKTDESHAKADLDKYGIYTEFGYALPMEQFSISPYVALSHNAVSLDQVKESSDLGVMVGDTTAKESKAHVGTRADYQVTQQLKLGGYAEYAYAFDRSLPNVSLTSNIDHSVDVRYRAPSFDKDFLLYGLGFNYLTVNSKWNIFGDVAGNALNAEDYQMQLGLKYAF</sequence>
<dbReference type="InterPro" id="IPR000209">
    <property type="entry name" value="Peptidase_S8/S53_dom"/>
</dbReference>
<dbReference type="CDD" id="cd04848">
    <property type="entry name" value="Peptidases_S8_Autotransporter_serine_protease_like"/>
    <property type="match status" value="1"/>
</dbReference>
<reference evidence="9 10" key="1">
    <citation type="submission" date="2017-02" db="EMBL/GenBank/DDBJ databases">
        <authorList>
            <person name="Peterson S.W."/>
        </authorList>
    </citation>
    <scope>NUCLEOTIDE SEQUENCE [LARGE SCALE GENOMIC DNA]</scope>
    <source>
        <strain evidence="9">C6</strain>
    </source>
</reference>
<evidence type="ECO:0000313" key="10">
    <source>
        <dbReference type="Proteomes" id="UP000196240"/>
    </source>
</evidence>
<feature type="domain" description="Autotransporter" evidence="8">
    <location>
        <begin position="679"/>
        <end position="953"/>
    </location>
</feature>
<dbReference type="PROSITE" id="PS51257">
    <property type="entry name" value="PROKAR_LIPOPROTEIN"/>
    <property type="match status" value="1"/>
</dbReference>
<dbReference type="InterPro" id="IPR034061">
    <property type="entry name" value="Peptidases_S8_Autotransporter"/>
</dbReference>
<dbReference type="PROSITE" id="PS51892">
    <property type="entry name" value="SUBTILASE"/>
    <property type="match status" value="1"/>
</dbReference>
<dbReference type="EMBL" id="FUUY01000011">
    <property type="protein sequence ID" value="SJX23209.1"/>
    <property type="molecule type" value="Genomic_DNA"/>
</dbReference>
<feature type="region of interest" description="Disordered" evidence="7">
    <location>
        <begin position="39"/>
        <end position="75"/>
    </location>
</feature>
<dbReference type="PANTHER" id="PTHR43806:SF11">
    <property type="entry name" value="CEREVISIN-RELATED"/>
    <property type="match status" value="1"/>
</dbReference>
<dbReference type="AlphaFoldDB" id="A0A1R7QFZ7"/>
<comment type="similarity">
    <text evidence="1 6">Belongs to the peptidase S8 family.</text>
</comment>
<evidence type="ECO:0000256" key="3">
    <source>
        <dbReference type="ARBA" id="ARBA00022729"/>
    </source>
</evidence>
<evidence type="ECO:0000256" key="6">
    <source>
        <dbReference type="PROSITE-ProRule" id="PRU01240"/>
    </source>
</evidence>
<dbReference type="Pfam" id="PF03797">
    <property type="entry name" value="Autotransporter"/>
    <property type="match status" value="1"/>
</dbReference>
<name>A0A1R7QFZ7_ACIJO</name>
<gene>
    <name evidence="9" type="ORF">ACNJC6_02865</name>
</gene>
<dbReference type="SUPFAM" id="SSF103515">
    <property type="entry name" value="Autotransporter"/>
    <property type="match status" value="1"/>
</dbReference>
<dbReference type="PROSITE" id="PS51208">
    <property type="entry name" value="AUTOTRANSPORTER"/>
    <property type="match status" value="1"/>
</dbReference>
<dbReference type="InterPro" id="IPR013425">
    <property type="entry name" value="Autotrns_rpt"/>
</dbReference>
<dbReference type="NCBIfam" id="TIGR02601">
    <property type="entry name" value="autotrns_rpt"/>
    <property type="match status" value="1"/>
</dbReference>
<dbReference type="InterPro" id="IPR036852">
    <property type="entry name" value="Peptidase_S8/S53_dom_sf"/>
</dbReference>
<dbReference type="Gene3D" id="3.40.50.200">
    <property type="entry name" value="Peptidase S8/S53 domain"/>
    <property type="match status" value="1"/>
</dbReference>
<keyword evidence="2 9" id="KW-0645">Protease</keyword>
<organism evidence="9 10">
    <name type="scientific">Acinetobacter johnsonii</name>
    <dbReference type="NCBI Taxonomy" id="40214"/>
    <lineage>
        <taxon>Bacteria</taxon>
        <taxon>Pseudomonadati</taxon>
        <taxon>Pseudomonadota</taxon>
        <taxon>Gammaproteobacteria</taxon>
        <taxon>Moraxellales</taxon>
        <taxon>Moraxellaceae</taxon>
        <taxon>Acinetobacter</taxon>
    </lineage>
</organism>
<evidence type="ECO:0000259" key="8">
    <source>
        <dbReference type="PROSITE" id="PS51208"/>
    </source>
</evidence>
<proteinExistence type="inferred from homology"/>
<keyword evidence="5" id="KW-0720">Serine protease</keyword>
<dbReference type="SMART" id="SM00869">
    <property type="entry name" value="Autotransporter"/>
    <property type="match status" value="1"/>
</dbReference>
<dbReference type="RefSeq" id="WP_087014203.1">
    <property type="nucleotide sequence ID" value="NZ_FUUY01000011.1"/>
</dbReference>
<dbReference type="PANTHER" id="PTHR43806">
    <property type="entry name" value="PEPTIDASE S8"/>
    <property type="match status" value="1"/>
</dbReference>
<feature type="compositionally biased region" description="Polar residues" evidence="7">
    <location>
        <begin position="40"/>
        <end position="56"/>
    </location>
</feature>
<dbReference type="EC" id="3.4.21.-" evidence="9"/>
<dbReference type="GO" id="GO:0004252">
    <property type="term" value="F:serine-type endopeptidase activity"/>
    <property type="evidence" value="ECO:0007669"/>
    <property type="project" value="InterPro"/>
</dbReference>
<dbReference type="InterPro" id="IPR036709">
    <property type="entry name" value="Autotransporte_beta_dom_sf"/>
</dbReference>
<evidence type="ECO:0000256" key="1">
    <source>
        <dbReference type="ARBA" id="ARBA00011073"/>
    </source>
</evidence>
<keyword evidence="3" id="KW-0732">Signal</keyword>
<protein>
    <submittedName>
        <fullName evidence="9">Extracellular serine protease</fullName>
        <ecNumber evidence="9">3.4.21.-</ecNumber>
    </submittedName>
</protein>
<accession>A0A1R7QFZ7</accession>
<dbReference type="SUPFAM" id="SSF52743">
    <property type="entry name" value="Subtilisin-like"/>
    <property type="match status" value="1"/>
</dbReference>
<dbReference type="Pfam" id="PF12951">
    <property type="entry name" value="PATR"/>
    <property type="match status" value="1"/>
</dbReference>
<dbReference type="Gene3D" id="2.40.128.130">
    <property type="entry name" value="Autotransporter beta-domain"/>
    <property type="match status" value="1"/>
</dbReference>
<feature type="compositionally biased region" description="Gly residues" evidence="7">
    <location>
        <begin position="57"/>
        <end position="67"/>
    </location>
</feature>
<evidence type="ECO:0000256" key="7">
    <source>
        <dbReference type="SAM" id="MobiDB-lite"/>
    </source>
</evidence>
<dbReference type="GO" id="GO:0006508">
    <property type="term" value="P:proteolysis"/>
    <property type="evidence" value="ECO:0007669"/>
    <property type="project" value="UniProtKB-KW"/>
</dbReference>
<dbReference type="Pfam" id="PF00082">
    <property type="entry name" value="Peptidase_S8"/>
    <property type="match status" value="1"/>
</dbReference>
<dbReference type="InterPro" id="IPR050131">
    <property type="entry name" value="Peptidase_S8_subtilisin-like"/>
</dbReference>
<evidence type="ECO:0000256" key="2">
    <source>
        <dbReference type="ARBA" id="ARBA00022670"/>
    </source>
</evidence>
<keyword evidence="4 9" id="KW-0378">Hydrolase</keyword>
<evidence type="ECO:0000256" key="4">
    <source>
        <dbReference type="ARBA" id="ARBA00022801"/>
    </source>
</evidence>
<dbReference type="InterPro" id="IPR005546">
    <property type="entry name" value="Autotransporte_beta"/>
</dbReference>
<dbReference type="Proteomes" id="UP000196240">
    <property type="component" value="Unassembled WGS sequence"/>
</dbReference>
<comment type="caution">
    <text evidence="6">Lacks conserved residue(s) required for the propagation of feature annotation.</text>
</comment>
<evidence type="ECO:0000313" key="9">
    <source>
        <dbReference type="EMBL" id="SJX23209.1"/>
    </source>
</evidence>